<feature type="transmembrane region" description="Helical" evidence="1">
    <location>
        <begin position="6"/>
        <end position="26"/>
    </location>
</feature>
<dbReference type="SMART" id="SM00091">
    <property type="entry name" value="PAS"/>
    <property type="match status" value="2"/>
</dbReference>
<dbReference type="InterPro" id="IPR035965">
    <property type="entry name" value="PAS-like_dom_sf"/>
</dbReference>
<dbReference type="InterPro" id="IPR000160">
    <property type="entry name" value="GGDEF_dom"/>
</dbReference>
<accession>A0A7C4L0E4</accession>
<evidence type="ECO:0000256" key="1">
    <source>
        <dbReference type="SAM" id="Phobius"/>
    </source>
</evidence>
<evidence type="ECO:0000313" key="5">
    <source>
        <dbReference type="EMBL" id="HGS86435.1"/>
    </source>
</evidence>
<feature type="transmembrane region" description="Helical" evidence="1">
    <location>
        <begin position="103"/>
        <end position="124"/>
    </location>
</feature>
<feature type="transmembrane region" description="Helical" evidence="1">
    <location>
        <begin position="38"/>
        <end position="58"/>
    </location>
</feature>
<dbReference type="PANTHER" id="PTHR45138">
    <property type="entry name" value="REGULATORY COMPONENTS OF SENSORY TRANSDUCTION SYSTEM"/>
    <property type="match status" value="1"/>
</dbReference>
<dbReference type="GO" id="GO:0052621">
    <property type="term" value="F:diguanylate cyclase activity"/>
    <property type="evidence" value="ECO:0007669"/>
    <property type="project" value="TreeGrafter"/>
</dbReference>
<evidence type="ECO:0000259" key="2">
    <source>
        <dbReference type="PROSITE" id="PS50112"/>
    </source>
</evidence>
<dbReference type="AlphaFoldDB" id="A0A7C4L0E4"/>
<dbReference type="InterPro" id="IPR013656">
    <property type="entry name" value="PAS_4"/>
</dbReference>
<dbReference type="GO" id="GO:0043709">
    <property type="term" value="P:cell adhesion involved in single-species biofilm formation"/>
    <property type="evidence" value="ECO:0007669"/>
    <property type="project" value="TreeGrafter"/>
</dbReference>
<dbReference type="SMART" id="SM00267">
    <property type="entry name" value="GGDEF"/>
    <property type="match status" value="1"/>
</dbReference>
<feature type="domain" description="PAS" evidence="2">
    <location>
        <begin position="241"/>
        <end position="285"/>
    </location>
</feature>
<dbReference type="InterPro" id="IPR031621">
    <property type="entry name" value="HisKA_7TM"/>
</dbReference>
<dbReference type="NCBIfam" id="TIGR00254">
    <property type="entry name" value="GGDEF"/>
    <property type="match status" value="1"/>
</dbReference>
<dbReference type="Gene3D" id="3.30.70.270">
    <property type="match status" value="1"/>
</dbReference>
<dbReference type="SUPFAM" id="SSF55073">
    <property type="entry name" value="Nucleotide cyclase"/>
    <property type="match status" value="1"/>
</dbReference>
<feature type="transmembrane region" description="Helical" evidence="1">
    <location>
        <begin position="70"/>
        <end position="91"/>
    </location>
</feature>
<keyword evidence="1" id="KW-0472">Membrane</keyword>
<dbReference type="InterPro" id="IPR050469">
    <property type="entry name" value="Diguanylate_Cyclase"/>
</dbReference>
<keyword evidence="1" id="KW-0812">Transmembrane</keyword>
<dbReference type="SUPFAM" id="SSF55785">
    <property type="entry name" value="PYP-like sensor domain (PAS domain)"/>
    <property type="match status" value="2"/>
</dbReference>
<feature type="domain" description="PAC" evidence="3">
    <location>
        <begin position="298"/>
        <end position="352"/>
    </location>
</feature>
<feature type="transmembrane region" description="Helical" evidence="1">
    <location>
        <begin position="179"/>
        <end position="203"/>
    </location>
</feature>
<feature type="domain" description="GGDEF" evidence="4">
    <location>
        <begin position="510"/>
        <end position="644"/>
    </location>
</feature>
<dbReference type="GO" id="GO:1902201">
    <property type="term" value="P:negative regulation of bacterial-type flagellum-dependent cell motility"/>
    <property type="evidence" value="ECO:0007669"/>
    <property type="project" value="TreeGrafter"/>
</dbReference>
<feature type="transmembrane region" description="Helical" evidence="1">
    <location>
        <begin position="144"/>
        <end position="167"/>
    </location>
</feature>
<gene>
    <name evidence="5" type="ORF">ENT17_02335</name>
</gene>
<dbReference type="InterPro" id="IPR000700">
    <property type="entry name" value="PAS-assoc_C"/>
</dbReference>
<dbReference type="InterPro" id="IPR000014">
    <property type="entry name" value="PAS"/>
</dbReference>
<dbReference type="NCBIfam" id="TIGR00229">
    <property type="entry name" value="sensory_box"/>
    <property type="match status" value="2"/>
</dbReference>
<dbReference type="Pfam" id="PF12860">
    <property type="entry name" value="PAS_7"/>
    <property type="match status" value="1"/>
</dbReference>
<dbReference type="PANTHER" id="PTHR45138:SF9">
    <property type="entry name" value="DIGUANYLATE CYCLASE DGCM-RELATED"/>
    <property type="match status" value="1"/>
</dbReference>
<proteinExistence type="predicted"/>
<dbReference type="CDD" id="cd00130">
    <property type="entry name" value="PAS"/>
    <property type="match status" value="1"/>
</dbReference>
<sequence length="653" mass="74065">MILRYIVGLLPYLISAGICIWVGRLATTRKQDIASRALVGLAYSEAVWIISYIFQILSRQIEINLFWNNLQFLAASLLPVFYFGFALDYNYRQIPFKRFNWNYLFIPAGLLVLFIWLDGIHGLFRVNPQIVPSDLFYHLKFQNGALYGVFTIYTYTLITLATLFFVVKYIGAPRLFRRQVATLLIGTVIPWLVSIITALGLIPLELHDILPLTFGVSNLIIAWSLFRHHLLDLVPIARDTLFENLSDAVIVVDTSKRVLDANPAAYALLSAPAESLIGREITSLLPLADNWADFGIGRSTQITQISLPAKGTTQYYQVKVNRLLQDNGELSGYIITLHNITEQKQVEVDLRRSMALLQATVESSASGLVVFDQDLNVILHNQRLVELFDLPNNWQNQIDHHPLDMLAQKMTDASPFLTALENIIQHSVEETSVALDLHSGVTVDCLMTTYRLEGKQIGWLFSFRDMTERKLAEQKLHELAITDSLTGVFNRRHFYYVAQTELERSHRYDRHMAIILLDIDHFKWINDTFGHLVGDQMLQALAQRCRSNLRVFDTIGRFGGEEFIILLPETCIKEAIVIAERLRHAVESIHIPTPKGKASITISLGVACFEPGKPISLDQLVDAADKALYQAKENGRNRVAVYSQQQDKLPGIE</sequence>
<dbReference type="InterPro" id="IPR043128">
    <property type="entry name" value="Rev_trsase/Diguanyl_cyclase"/>
</dbReference>
<dbReference type="InterPro" id="IPR029787">
    <property type="entry name" value="Nucleotide_cyclase"/>
</dbReference>
<dbReference type="PROSITE" id="PS50112">
    <property type="entry name" value="PAS"/>
    <property type="match status" value="1"/>
</dbReference>
<dbReference type="PROSITE" id="PS50113">
    <property type="entry name" value="PAC"/>
    <property type="match status" value="1"/>
</dbReference>
<keyword evidence="1" id="KW-1133">Transmembrane helix</keyword>
<dbReference type="Pfam" id="PF00990">
    <property type="entry name" value="GGDEF"/>
    <property type="match status" value="1"/>
</dbReference>
<dbReference type="Pfam" id="PF16927">
    <property type="entry name" value="HisKA_7TM"/>
    <property type="match status" value="1"/>
</dbReference>
<name>A0A7C4L0E4_9CHLR</name>
<dbReference type="Pfam" id="PF08448">
    <property type="entry name" value="PAS_4"/>
    <property type="match status" value="1"/>
</dbReference>
<dbReference type="PROSITE" id="PS50887">
    <property type="entry name" value="GGDEF"/>
    <property type="match status" value="1"/>
</dbReference>
<reference evidence="5" key="1">
    <citation type="journal article" date="2020" name="mSystems">
        <title>Genome- and Community-Level Interaction Insights into Carbon Utilization and Element Cycling Functions of Hydrothermarchaeota in Hydrothermal Sediment.</title>
        <authorList>
            <person name="Zhou Z."/>
            <person name="Liu Y."/>
            <person name="Xu W."/>
            <person name="Pan J."/>
            <person name="Luo Z.H."/>
            <person name="Li M."/>
        </authorList>
    </citation>
    <scope>NUCLEOTIDE SEQUENCE [LARGE SCALE GENOMIC DNA]</scope>
    <source>
        <strain evidence="5">SpSt-556</strain>
    </source>
</reference>
<comment type="caution">
    <text evidence="5">The sequence shown here is derived from an EMBL/GenBank/DDBJ whole genome shotgun (WGS) entry which is preliminary data.</text>
</comment>
<dbReference type="EMBL" id="DSXR01000031">
    <property type="protein sequence ID" value="HGS86435.1"/>
    <property type="molecule type" value="Genomic_DNA"/>
</dbReference>
<protein>
    <submittedName>
        <fullName evidence="5">Diguanylate cyclase</fullName>
    </submittedName>
</protein>
<dbReference type="CDD" id="cd01949">
    <property type="entry name" value="GGDEF"/>
    <property type="match status" value="1"/>
</dbReference>
<evidence type="ECO:0000259" key="3">
    <source>
        <dbReference type="PROSITE" id="PS50113"/>
    </source>
</evidence>
<dbReference type="FunFam" id="3.30.70.270:FF:000001">
    <property type="entry name" value="Diguanylate cyclase domain protein"/>
    <property type="match status" value="1"/>
</dbReference>
<dbReference type="Gene3D" id="3.30.450.20">
    <property type="entry name" value="PAS domain"/>
    <property type="match status" value="2"/>
</dbReference>
<organism evidence="5">
    <name type="scientific">Bellilinea caldifistulae</name>
    <dbReference type="NCBI Taxonomy" id="360411"/>
    <lineage>
        <taxon>Bacteria</taxon>
        <taxon>Bacillati</taxon>
        <taxon>Chloroflexota</taxon>
        <taxon>Anaerolineae</taxon>
        <taxon>Anaerolineales</taxon>
        <taxon>Anaerolineaceae</taxon>
        <taxon>Bellilinea</taxon>
    </lineage>
</organism>
<dbReference type="GO" id="GO:0005886">
    <property type="term" value="C:plasma membrane"/>
    <property type="evidence" value="ECO:0007669"/>
    <property type="project" value="TreeGrafter"/>
</dbReference>
<evidence type="ECO:0000259" key="4">
    <source>
        <dbReference type="PROSITE" id="PS50887"/>
    </source>
</evidence>